<feature type="compositionally biased region" description="Pro residues" evidence="1">
    <location>
        <begin position="207"/>
        <end position="216"/>
    </location>
</feature>
<proteinExistence type="predicted"/>
<feature type="transmembrane region" description="Helical" evidence="2">
    <location>
        <begin position="96"/>
        <end position="115"/>
    </location>
</feature>
<feature type="compositionally biased region" description="Pro residues" evidence="1">
    <location>
        <begin position="188"/>
        <end position="199"/>
    </location>
</feature>
<feature type="transmembrane region" description="Helical" evidence="2">
    <location>
        <begin position="122"/>
        <end position="144"/>
    </location>
</feature>
<dbReference type="EMBL" id="BJLQ01000058">
    <property type="protein sequence ID" value="GEA85893.1"/>
    <property type="molecule type" value="Genomic_DNA"/>
</dbReference>
<comment type="caution">
    <text evidence="3">The sequence shown here is derived from an EMBL/GenBank/DDBJ whole genome shotgun (WGS) entry which is preliminary data.</text>
</comment>
<dbReference type="OrthoDB" id="3574110at2"/>
<accession>A0A4Y3KPR3</accession>
<name>A0A4Y3KPR3_9CELL</name>
<reference evidence="3 4" key="1">
    <citation type="submission" date="2019-06" db="EMBL/GenBank/DDBJ databases">
        <title>Whole genome shotgun sequence of Cellulomonas gelida NBRC 3748.</title>
        <authorList>
            <person name="Hosoyama A."/>
            <person name="Uohara A."/>
            <person name="Ohji S."/>
            <person name="Ichikawa N."/>
        </authorList>
    </citation>
    <scope>NUCLEOTIDE SEQUENCE [LARGE SCALE GENOMIC DNA]</scope>
    <source>
        <strain evidence="3 4">NBRC 3748</strain>
    </source>
</reference>
<feature type="transmembrane region" description="Helical" evidence="2">
    <location>
        <begin position="156"/>
        <end position="176"/>
    </location>
</feature>
<keyword evidence="2" id="KW-0472">Membrane</keyword>
<keyword evidence="2" id="KW-0812">Transmembrane</keyword>
<sequence length="216" mass="22403">MTTALVVLVVGLLLCFYGIRSVNLALVAAGFALGFLVAEAFGADSWTQLWVGLGSGVLVWMLVSLVFRFATFVVGLATGAVIGAKLWSALSDPGTSALLGVVLVLTTAYTSALLAEKYARRALLWFTALGGASVILSGAALLWPSALGFLAEPDDGWQQTVMLVVWLAVAGSGWYVQRQLFRERLGLPPKPPKPQPAPASTPTASAAPPPAPPAAG</sequence>
<keyword evidence="2" id="KW-1133">Transmembrane helix</keyword>
<gene>
    <name evidence="3" type="ORF">CGE01nite_31440</name>
</gene>
<feature type="transmembrane region" description="Helical" evidence="2">
    <location>
        <begin position="72"/>
        <end position="90"/>
    </location>
</feature>
<dbReference type="Proteomes" id="UP000320461">
    <property type="component" value="Unassembled WGS sequence"/>
</dbReference>
<keyword evidence="4" id="KW-1185">Reference proteome</keyword>
<feature type="region of interest" description="Disordered" evidence="1">
    <location>
        <begin position="186"/>
        <end position="216"/>
    </location>
</feature>
<evidence type="ECO:0008006" key="5">
    <source>
        <dbReference type="Google" id="ProtNLM"/>
    </source>
</evidence>
<organism evidence="3 4">
    <name type="scientific">Cellulomonas gelida</name>
    <dbReference type="NCBI Taxonomy" id="1712"/>
    <lineage>
        <taxon>Bacteria</taxon>
        <taxon>Bacillati</taxon>
        <taxon>Actinomycetota</taxon>
        <taxon>Actinomycetes</taxon>
        <taxon>Micrococcales</taxon>
        <taxon>Cellulomonadaceae</taxon>
        <taxon>Cellulomonas</taxon>
    </lineage>
</organism>
<evidence type="ECO:0000313" key="4">
    <source>
        <dbReference type="Proteomes" id="UP000320461"/>
    </source>
</evidence>
<dbReference type="AlphaFoldDB" id="A0A4Y3KPR3"/>
<protein>
    <recommendedName>
        <fullName evidence="5">DUF4203 domain-containing protein</fullName>
    </recommendedName>
</protein>
<dbReference type="RefSeq" id="WP_141371678.1">
    <property type="nucleotide sequence ID" value="NZ_BJLQ01000058.1"/>
</dbReference>
<feature type="transmembrane region" description="Helical" evidence="2">
    <location>
        <begin position="50"/>
        <end position="67"/>
    </location>
</feature>
<evidence type="ECO:0000256" key="2">
    <source>
        <dbReference type="SAM" id="Phobius"/>
    </source>
</evidence>
<evidence type="ECO:0000256" key="1">
    <source>
        <dbReference type="SAM" id="MobiDB-lite"/>
    </source>
</evidence>
<evidence type="ECO:0000313" key="3">
    <source>
        <dbReference type="EMBL" id="GEA85893.1"/>
    </source>
</evidence>